<dbReference type="GeneID" id="7822724"/>
<evidence type="ECO:0000313" key="8">
    <source>
        <dbReference type="EMBL" id="EAR91671.1"/>
    </source>
</evidence>
<dbReference type="EMBL" id="GG662770">
    <property type="protein sequence ID" value="EAR91671.1"/>
    <property type="molecule type" value="Genomic_DNA"/>
</dbReference>
<reference evidence="9" key="1">
    <citation type="journal article" date="2006" name="PLoS Biol.">
        <title>Macronuclear genome sequence of the ciliate Tetrahymena thermophila, a model eukaryote.</title>
        <authorList>
            <person name="Eisen J.A."/>
            <person name="Coyne R.S."/>
            <person name="Wu M."/>
            <person name="Wu D."/>
            <person name="Thiagarajan M."/>
            <person name="Wortman J.R."/>
            <person name="Badger J.H."/>
            <person name="Ren Q."/>
            <person name="Amedeo P."/>
            <person name="Jones K.M."/>
            <person name="Tallon L.J."/>
            <person name="Delcher A.L."/>
            <person name="Salzberg S.L."/>
            <person name="Silva J.C."/>
            <person name="Haas B.J."/>
            <person name="Majoros W.H."/>
            <person name="Farzad M."/>
            <person name="Carlton J.M."/>
            <person name="Smith R.K. Jr."/>
            <person name="Garg J."/>
            <person name="Pearlman R.E."/>
            <person name="Karrer K.M."/>
            <person name="Sun L."/>
            <person name="Manning G."/>
            <person name="Elde N.C."/>
            <person name="Turkewitz A.P."/>
            <person name="Asai D.J."/>
            <person name="Wilkes D.E."/>
            <person name="Wang Y."/>
            <person name="Cai H."/>
            <person name="Collins K."/>
            <person name="Stewart B.A."/>
            <person name="Lee S.R."/>
            <person name="Wilamowska K."/>
            <person name="Weinberg Z."/>
            <person name="Ruzzo W.L."/>
            <person name="Wloga D."/>
            <person name="Gaertig J."/>
            <person name="Frankel J."/>
            <person name="Tsao C.-C."/>
            <person name="Gorovsky M.A."/>
            <person name="Keeling P.J."/>
            <person name="Waller R.F."/>
            <person name="Patron N.J."/>
            <person name="Cherry J.M."/>
            <person name="Stover N.A."/>
            <person name="Krieger C.J."/>
            <person name="del Toro C."/>
            <person name="Ryder H.F."/>
            <person name="Williamson S.C."/>
            <person name="Barbeau R.A."/>
            <person name="Hamilton E.P."/>
            <person name="Orias E."/>
        </authorList>
    </citation>
    <scope>NUCLEOTIDE SEQUENCE [LARGE SCALE GENOMIC DNA]</scope>
    <source>
        <strain evidence="9">SB210</strain>
    </source>
</reference>
<dbReference type="SUPFAM" id="SSF90229">
    <property type="entry name" value="CCCH zinc finger"/>
    <property type="match status" value="2"/>
</dbReference>
<evidence type="ECO:0000256" key="3">
    <source>
        <dbReference type="ARBA" id="ARBA00022771"/>
    </source>
</evidence>
<keyword evidence="9" id="KW-1185">Reference proteome</keyword>
<feature type="zinc finger region" description="C3H1-type" evidence="5">
    <location>
        <begin position="221"/>
        <end position="249"/>
    </location>
</feature>
<gene>
    <name evidence="8" type="ORF">TTHERM_00394440</name>
</gene>
<keyword evidence="1 5" id="KW-0479">Metal-binding</keyword>
<evidence type="ECO:0000256" key="2">
    <source>
        <dbReference type="ARBA" id="ARBA00022737"/>
    </source>
</evidence>
<dbReference type="InterPro" id="IPR036855">
    <property type="entry name" value="Znf_CCCH_sf"/>
</dbReference>
<feature type="compositionally biased region" description="Polar residues" evidence="6">
    <location>
        <begin position="43"/>
        <end position="69"/>
    </location>
</feature>
<name>Q233A9_TETTS</name>
<evidence type="ECO:0000256" key="6">
    <source>
        <dbReference type="SAM" id="MobiDB-lite"/>
    </source>
</evidence>
<dbReference type="SMART" id="SM00356">
    <property type="entry name" value="ZnF_C3H1"/>
    <property type="match status" value="2"/>
</dbReference>
<dbReference type="Proteomes" id="UP000009168">
    <property type="component" value="Unassembled WGS sequence"/>
</dbReference>
<dbReference type="KEGG" id="tet:TTHERM_00394440"/>
<dbReference type="AlphaFoldDB" id="Q233A9"/>
<feature type="domain" description="C3H1-type" evidence="7">
    <location>
        <begin position="182"/>
        <end position="210"/>
    </location>
</feature>
<keyword evidence="2" id="KW-0677">Repeat</keyword>
<dbReference type="OrthoDB" id="410307at2759"/>
<dbReference type="GO" id="GO:0003729">
    <property type="term" value="F:mRNA binding"/>
    <property type="evidence" value="ECO:0007669"/>
    <property type="project" value="InterPro"/>
</dbReference>
<dbReference type="HOGENOM" id="CLU_596551_0_0_1"/>
<evidence type="ECO:0000256" key="4">
    <source>
        <dbReference type="ARBA" id="ARBA00022833"/>
    </source>
</evidence>
<dbReference type="Gene3D" id="4.10.1000.10">
    <property type="entry name" value="Zinc finger, CCCH-type"/>
    <property type="match status" value="2"/>
</dbReference>
<accession>Q233A9</accession>
<dbReference type="GO" id="GO:0008270">
    <property type="term" value="F:zinc ion binding"/>
    <property type="evidence" value="ECO:0007669"/>
    <property type="project" value="UniProtKB-KW"/>
</dbReference>
<dbReference type="InterPro" id="IPR000571">
    <property type="entry name" value="Znf_CCCH"/>
</dbReference>
<feature type="zinc finger region" description="C3H1-type" evidence="5">
    <location>
        <begin position="182"/>
        <end position="210"/>
    </location>
</feature>
<feature type="region of interest" description="Disordered" evidence="6">
    <location>
        <begin position="34"/>
        <end position="98"/>
    </location>
</feature>
<keyword evidence="3 5" id="KW-0863">Zinc-finger</keyword>
<dbReference type="STRING" id="312017.Q233A9"/>
<sequence length="459" mass="51161">MEQTLTAKALAHLPAYLPLQSFFLEQYYSNSSSGSKVSNMSGANPNSINQNSSLTYPSHSQTSQQQLENIGSGSSSALPSSYLASGNNSSTASSKILQSSQNQQMSLLQQTMSSAAGSSHQLQQLASQLQASSSCSSQSQQNQLLMMEMLSNSETSEEGNQQSTLQQLAHQQLNQLKKMEQKYKTELCKNWVSKGVCQYGQKCRFAHGKEELIERLAMNKNYKTKLCSAYHKEQVCQYAARCHFKHDERPVSEIRYQHFYQKHICSFDDESIRQFKFGQTPKRLPVFKQMLGIELTEEDQQINIMDIETAESNFSLSSSQQTNAALNQMMMLMLNSESSNILANQTSLQSSQSSQNSPFYLMNYPSNDSISFQNNINSISNFNTLSGQQNGNFYIPSGASFFNNNKNNSAKQSNQDKDLSMISNANTADTSESISVFSLADKYNSIPSTEKLVSTNLFA</sequence>
<keyword evidence="4 5" id="KW-0862">Zinc</keyword>
<dbReference type="eggNOG" id="KOG1677">
    <property type="taxonomic scope" value="Eukaryota"/>
</dbReference>
<dbReference type="FunFam" id="4.10.1000.10:FF:000001">
    <property type="entry name" value="zinc finger CCCH domain-containing protein 15-like"/>
    <property type="match status" value="1"/>
</dbReference>
<evidence type="ECO:0000256" key="1">
    <source>
        <dbReference type="ARBA" id="ARBA00022723"/>
    </source>
</evidence>
<organism evidence="8 9">
    <name type="scientific">Tetrahymena thermophila (strain SB210)</name>
    <dbReference type="NCBI Taxonomy" id="312017"/>
    <lineage>
        <taxon>Eukaryota</taxon>
        <taxon>Sar</taxon>
        <taxon>Alveolata</taxon>
        <taxon>Ciliophora</taxon>
        <taxon>Intramacronucleata</taxon>
        <taxon>Oligohymenophorea</taxon>
        <taxon>Hymenostomatida</taxon>
        <taxon>Tetrahymenina</taxon>
        <taxon>Tetrahymenidae</taxon>
        <taxon>Tetrahymena</taxon>
    </lineage>
</organism>
<evidence type="ECO:0000256" key="5">
    <source>
        <dbReference type="PROSITE-ProRule" id="PRU00723"/>
    </source>
</evidence>
<evidence type="ECO:0000259" key="7">
    <source>
        <dbReference type="PROSITE" id="PS50103"/>
    </source>
</evidence>
<dbReference type="Pfam" id="PF00642">
    <property type="entry name" value="zf-CCCH"/>
    <property type="match status" value="2"/>
</dbReference>
<dbReference type="PROSITE" id="PS50103">
    <property type="entry name" value="ZF_C3H1"/>
    <property type="match status" value="2"/>
</dbReference>
<feature type="domain" description="C3H1-type" evidence="7">
    <location>
        <begin position="221"/>
        <end position="249"/>
    </location>
</feature>
<dbReference type="PANTHER" id="PTHR12547">
    <property type="entry name" value="CCCH ZINC FINGER/TIS11-RELATED"/>
    <property type="match status" value="1"/>
</dbReference>
<proteinExistence type="predicted"/>
<evidence type="ECO:0000313" key="9">
    <source>
        <dbReference type="Proteomes" id="UP000009168"/>
    </source>
</evidence>
<feature type="compositionally biased region" description="Low complexity" evidence="6">
    <location>
        <begin position="71"/>
        <end position="86"/>
    </location>
</feature>
<feature type="compositionally biased region" description="Polar residues" evidence="6">
    <location>
        <begin position="87"/>
        <end position="96"/>
    </location>
</feature>
<dbReference type="InterPro" id="IPR045877">
    <property type="entry name" value="ZFP36-like"/>
</dbReference>
<protein>
    <submittedName>
        <fullName evidence="8">Zinc finger C-x8-C-x5-C-x3-H type protein</fullName>
    </submittedName>
</protein>
<dbReference type="RefSeq" id="XP_001011916.1">
    <property type="nucleotide sequence ID" value="XM_001011916.3"/>
</dbReference>
<dbReference type="InParanoid" id="Q233A9"/>